<evidence type="ECO:0000313" key="3">
    <source>
        <dbReference type="EMBL" id="OHV25697.1"/>
    </source>
</evidence>
<dbReference type="InterPro" id="IPR029058">
    <property type="entry name" value="AB_hydrolase_fold"/>
</dbReference>
<dbReference type="OrthoDB" id="4481859at2"/>
<dbReference type="GO" id="GO:0016020">
    <property type="term" value="C:membrane"/>
    <property type="evidence" value="ECO:0007669"/>
    <property type="project" value="TreeGrafter"/>
</dbReference>
<proteinExistence type="predicted"/>
<dbReference type="RefSeq" id="WP_071065259.1">
    <property type="nucleotide sequence ID" value="NZ_MAXA01000229.1"/>
</dbReference>
<accession>A0A1S1PWI7</accession>
<evidence type="ECO:0000313" key="4">
    <source>
        <dbReference type="Proteomes" id="UP000179769"/>
    </source>
</evidence>
<keyword evidence="1 3" id="KW-0378">Hydrolase</keyword>
<dbReference type="PANTHER" id="PTHR43798:SF31">
    <property type="entry name" value="AB HYDROLASE SUPERFAMILY PROTEIN YCLE"/>
    <property type="match status" value="1"/>
</dbReference>
<dbReference type="PANTHER" id="PTHR43798">
    <property type="entry name" value="MONOACYLGLYCEROL LIPASE"/>
    <property type="match status" value="1"/>
</dbReference>
<dbReference type="Proteomes" id="UP000179769">
    <property type="component" value="Unassembled WGS sequence"/>
</dbReference>
<dbReference type="SUPFAM" id="SSF53474">
    <property type="entry name" value="alpha/beta-Hydrolases"/>
    <property type="match status" value="1"/>
</dbReference>
<organism evidence="3 4">
    <name type="scientific">Parafrankia soli</name>
    <dbReference type="NCBI Taxonomy" id="2599596"/>
    <lineage>
        <taxon>Bacteria</taxon>
        <taxon>Bacillati</taxon>
        <taxon>Actinomycetota</taxon>
        <taxon>Actinomycetes</taxon>
        <taxon>Frankiales</taxon>
        <taxon>Frankiaceae</taxon>
        <taxon>Parafrankia</taxon>
    </lineage>
</organism>
<dbReference type="InterPro" id="IPR050266">
    <property type="entry name" value="AB_hydrolase_sf"/>
</dbReference>
<dbReference type="PRINTS" id="PR00111">
    <property type="entry name" value="ABHYDROLASE"/>
</dbReference>
<feature type="domain" description="AB hydrolase-1" evidence="2">
    <location>
        <begin position="26"/>
        <end position="255"/>
    </location>
</feature>
<dbReference type="GO" id="GO:0016787">
    <property type="term" value="F:hydrolase activity"/>
    <property type="evidence" value="ECO:0007669"/>
    <property type="project" value="UniProtKB-KW"/>
</dbReference>
<dbReference type="AlphaFoldDB" id="A0A1S1PWI7"/>
<dbReference type="Pfam" id="PF00561">
    <property type="entry name" value="Abhydrolase_1"/>
    <property type="match status" value="1"/>
</dbReference>
<name>A0A1S1PWI7_9ACTN</name>
<keyword evidence="4" id="KW-1185">Reference proteome</keyword>
<dbReference type="EMBL" id="MAXA01000229">
    <property type="protein sequence ID" value="OHV25697.1"/>
    <property type="molecule type" value="Genomic_DNA"/>
</dbReference>
<evidence type="ECO:0000256" key="1">
    <source>
        <dbReference type="ARBA" id="ARBA00022801"/>
    </source>
</evidence>
<dbReference type="Gene3D" id="3.40.50.1820">
    <property type="entry name" value="alpha/beta hydrolase"/>
    <property type="match status" value="1"/>
</dbReference>
<comment type="caution">
    <text evidence="3">The sequence shown here is derived from an EMBL/GenBank/DDBJ whole genome shotgun (WGS) entry which is preliminary data.</text>
</comment>
<dbReference type="InterPro" id="IPR000073">
    <property type="entry name" value="AB_hydrolase_1"/>
</dbReference>
<protein>
    <submittedName>
        <fullName evidence="3">Alpha/beta hydrolase</fullName>
    </submittedName>
</protein>
<sequence length="283" mass="30526">MSSLPGTLIKTGEFQTHYIEQGAGEPVILVHGGGAGADGTSNWTGCLPFFAKRKRAIAVDLVGFGHSDAPDPAGFTYSQDARNAQLIAFIEALGLEKVSLVGNSMGGATSLGVAMQRPDLVENLVLMGSAGLPTPVSTSLGAILNYDFTVDGMRRIIAALANPHFHATEDQVRYRHELSVQPATRAAYAATMAWVREHGLEYRTEQIEQVKTRTLVVHGKDDQVVPVTQAYKFLELLENSSGYVIPNCRHWAMIEYPELFSAVTLDFLDGYRGDAASSGTPGR</sequence>
<evidence type="ECO:0000259" key="2">
    <source>
        <dbReference type="Pfam" id="PF00561"/>
    </source>
</evidence>
<gene>
    <name evidence="3" type="ORF">BBK14_21985</name>
</gene>
<reference evidence="4" key="1">
    <citation type="submission" date="2016-07" db="EMBL/GenBank/DDBJ databases">
        <title>Frankia sp. NRRL B-16219 Genome sequencing.</title>
        <authorList>
            <person name="Ghodhbane-Gtari F."/>
            <person name="Swanson E."/>
            <person name="Gueddou A."/>
            <person name="Louati M."/>
            <person name="Nouioui I."/>
            <person name="Hezbri K."/>
            <person name="Abebe-Akele F."/>
            <person name="Simpson S."/>
            <person name="Morris K."/>
            <person name="Thomas K."/>
            <person name="Gtari M."/>
            <person name="Tisa L.S."/>
        </authorList>
    </citation>
    <scope>NUCLEOTIDE SEQUENCE [LARGE SCALE GENOMIC DNA]</scope>
    <source>
        <strain evidence="4">NRRL B-16219</strain>
    </source>
</reference>